<dbReference type="Proteomes" id="UP000229378">
    <property type="component" value="Unassembled WGS sequence"/>
</dbReference>
<gene>
    <name evidence="3" type="ORF">CS533_02790</name>
</gene>
<dbReference type="PANTHER" id="PTHR37533:SF2">
    <property type="entry name" value="FLAGELLAR HOOK-LENGTH CONTROL PROTEIN"/>
    <property type="match status" value="1"/>
</dbReference>
<dbReference type="AlphaFoldDB" id="A0A2G4U7D0"/>
<feature type="compositionally biased region" description="Polar residues" evidence="1">
    <location>
        <begin position="121"/>
        <end position="131"/>
    </location>
</feature>
<feature type="region of interest" description="Disordered" evidence="1">
    <location>
        <begin position="102"/>
        <end position="131"/>
    </location>
</feature>
<accession>A0A2G4U7D0</accession>
<reference evidence="3 4" key="1">
    <citation type="submission" date="2017-10" db="EMBL/GenBank/DDBJ databases">
        <authorList>
            <person name="Banno H."/>
            <person name="Chua N.-H."/>
        </authorList>
    </citation>
    <scope>NUCLEOTIDE SEQUENCE [LARGE SCALE GENOMIC DNA]</scope>
    <source>
        <strain evidence="3 4">SCPM-O-B-7607</strain>
    </source>
</reference>
<proteinExistence type="predicted"/>
<sequence>MLTPGPVKKASNAELVQPEQQLPGLIETVERPDYPDTIDAELIGMIAEISDEEQQPETPALQDPQLQHLQQLVVNVALGAATTPVITVTPAPVELTDEQGAEEMADTDPDLANSQGRERQSNPAAMSDNSITKSFTHSLPEVLQGKQMADKAATEQRDASLPRANDGAAYLKENALMPVNSPLNVPTPLTQDSQLPQTSDITLRPHLSAAPDVSSSQPVSTTTSPTVLSQGLGTPAWQQALSQQLSYFSRNGIHNAELRLHPEELGALQINLRMNSDQVQLHFVTENHQVRAALEASMQNLRTSLAESGINLGQSSVGADSSSSWGAFSQSDRAAKQHDLDDESIRQLPEETGEINIRTVNYTSGINTFV</sequence>
<feature type="domain" description="Flagellar hook-length control protein-like C-terminal" evidence="2">
    <location>
        <begin position="244"/>
        <end position="323"/>
    </location>
</feature>
<evidence type="ECO:0000256" key="1">
    <source>
        <dbReference type="SAM" id="MobiDB-lite"/>
    </source>
</evidence>
<dbReference type="InterPro" id="IPR052563">
    <property type="entry name" value="FliK"/>
</dbReference>
<organism evidence="3 4">
    <name type="scientific">Yersinia bercovieri</name>
    <dbReference type="NCBI Taxonomy" id="634"/>
    <lineage>
        <taxon>Bacteria</taxon>
        <taxon>Pseudomonadati</taxon>
        <taxon>Pseudomonadota</taxon>
        <taxon>Gammaproteobacteria</taxon>
        <taxon>Enterobacterales</taxon>
        <taxon>Yersiniaceae</taxon>
        <taxon>Yersinia</taxon>
    </lineage>
</organism>
<feature type="compositionally biased region" description="Low complexity" evidence="1">
    <location>
        <begin position="213"/>
        <end position="227"/>
    </location>
</feature>
<dbReference type="Pfam" id="PF02120">
    <property type="entry name" value="Flg_hook"/>
    <property type="match status" value="1"/>
</dbReference>
<comment type="caution">
    <text evidence="3">The sequence shown here is derived from an EMBL/GenBank/DDBJ whole genome shotgun (WGS) entry which is preliminary data.</text>
</comment>
<dbReference type="EMBL" id="PEHN01000002">
    <property type="protein sequence ID" value="PHZ29152.1"/>
    <property type="molecule type" value="Genomic_DNA"/>
</dbReference>
<evidence type="ECO:0000313" key="3">
    <source>
        <dbReference type="EMBL" id="PHZ29152.1"/>
    </source>
</evidence>
<dbReference type="InterPro" id="IPR038610">
    <property type="entry name" value="FliK-like_C_sf"/>
</dbReference>
<feature type="region of interest" description="Disordered" evidence="1">
    <location>
        <begin position="208"/>
        <end position="227"/>
    </location>
</feature>
<evidence type="ECO:0000313" key="4">
    <source>
        <dbReference type="Proteomes" id="UP000229378"/>
    </source>
</evidence>
<dbReference type="Gene3D" id="3.30.750.140">
    <property type="match status" value="1"/>
</dbReference>
<dbReference type="CDD" id="cd17470">
    <property type="entry name" value="T3SS_Flik_C"/>
    <property type="match status" value="1"/>
</dbReference>
<protein>
    <recommendedName>
        <fullName evidence="2">Flagellar hook-length control protein-like C-terminal domain-containing protein</fullName>
    </recommendedName>
</protein>
<feature type="region of interest" description="Disordered" evidence="1">
    <location>
        <begin position="317"/>
        <end position="341"/>
    </location>
</feature>
<name>A0A2G4U7D0_YERBE</name>
<dbReference type="InterPro" id="IPR021136">
    <property type="entry name" value="Flagellar_hook_control-like_C"/>
</dbReference>
<dbReference type="PANTHER" id="PTHR37533">
    <property type="entry name" value="FLAGELLAR HOOK-LENGTH CONTROL PROTEIN"/>
    <property type="match status" value="1"/>
</dbReference>
<evidence type="ECO:0000259" key="2">
    <source>
        <dbReference type="Pfam" id="PF02120"/>
    </source>
</evidence>